<dbReference type="InterPro" id="IPR029063">
    <property type="entry name" value="SAM-dependent_MTases_sf"/>
</dbReference>
<evidence type="ECO:0000259" key="1">
    <source>
        <dbReference type="Pfam" id="PF08241"/>
    </source>
</evidence>
<name>A0A7C1K553_THERO</name>
<dbReference type="EMBL" id="DSJL01000011">
    <property type="protein sequence ID" value="HEF65967.1"/>
    <property type="molecule type" value="Genomic_DNA"/>
</dbReference>
<dbReference type="InterPro" id="IPR013216">
    <property type="entry name" value="Methyltransf_11"/>
</dbReference>
<organism evidence="2">
    <name type="scientific">Thermomicrobium roseum</name>
    <dbReference type="NCBI Taxonomy" id="500"/>
    <lineage>
        <taxon>Bacteria</taxon>
        <taxon>Pseudomonadati</taxon>
        <taxon>Thermomicrobiota</taxon>
        <taxon>Thermomicrobia</taxon>
        <taxon>Thermomicrobiales</taxon>
        <taxon>Thermomicrobiaceae</taxon>
        <taxon>Thermomicrobium</taxon>
    </lineage>
</organism>
<dbReference type="Pfam" id="PF08241">
    <property type="entry name" value="Methyltransf_11"/>
    <property type="match status" value="1"/>
</dbReference>
<evidence type="ECO:0000313" key="2">
    <source>
        <dbReference type="EMBL" id="HEF65967.1"/>
    </source>
</evidence>
<dbReference type="AlphaFoldDB" id="A0A7C1K553"/>
<keyword evidence="2" id="KW-0808">Transferase</keyword>
<dbReference type="Gene3D" id="3.40.50.150">
    <property type="entry name" value="Vaccinia Virus protein VP39"/>
    <property type="match status" value="1"/>
</dbReference>
<proteinExistence type="predicted"/>
<accession>A0A7C1K553</accession>
<sequence>MRQVGRYCVEDPRTIQGRDDVSPRGWNLGALRVRYALEALEGVRGRVLVPGCGAGRYVRALRRERPDLWIVGGDLSRTAIREAHRRDPEGRYAVLDACRLPFGSNEFDAVVFLDVLEHVPQPAAMIDECARVLRPGGVLHAFVPLEAQPGTLYWLLRTSERWPIHRWKRDHVGHIQRFSDLDILRLLARAGFEVQTLQYSFHLVGQIHDVLDYWQRERVAGAAGILPVWAVRLLTRLAFLVTWRLAAIEDRVNRSRALGAGLHVTAYKPTHTEQRAVRVTLSAWDGQ</sequence>
<feature type="domain" description="Methyltransferase type 11" evidence="1">
    <location>
        <begin position="50"/>
        <end position="139"/>
    </location>
</feature>
<dbReference type="GO" id="GO:0032259">
    <property type="term" value="P:methylation"/>
    <property type="evidence" value="ECO:0007669"/>
    <property type="project" value="UniProtKB-KW"/>
</dbReference>
<protein>
    <submittedName>
        <fullName evidence="2">Class I SAM-dependent methyltransferase</fullName>
    </submittedName>
</protein>
<dbReference type="PANTHER" id="PTHR43591">
    <property type="entry name" value="METHYLTRANSFERASE"/>
    <property type="match status" value="1"/>
</dbReference>
<comment type="caution">
    <text evidence="2">The sequence shown here is derived from an EMBL/GenBank/DDBJ whole genome shotgun (WGS) entry which is preliminary data.</text>
</comment>
<dbReference type="CDD" id="cd02440">
    <property type="entry name" value="AdoMet_MTases"/>
    <property type="match status" value="1"/>
</dbReference>
<dbReference type="GO" id="GO:0008757">
    <property type="term" value="F:S-adenosylmethionine-dependent methyltransferase activity"/>
    <property type="evidence" value="ECO:0007669"/>
    <property type="project" value="InterPro"/>
</dbReference>
<reference evidence="2" key="1">
    <citation type="journal article" date="2020" name="mSystems">
        <title>Genome- and Community-Level Interaction Insights into Carbon Utilization and Element Cycling Functions of Hydrothermarchaeota in Hydrothermal Sediment.</title>
        <authorList>
            <person name="Zhou Z."/>
            <person name="Liu Y."/>
            <person name="Xu W."/>
            <person name="Pan J."/>
            <person name="Luo Z.H."/>
            <person name="Li M."/>
        </authorList>
    </citation>
    <scope>NUCLEOTIDE SEQUENCE [LARGE SCALE GENOMIC DNA]</scope>
    <source>
        <strain evidence="2">SpSt-222</strain>
    </source>
</reference>
<keyword evidence="2" id="KW-0489">Methyltransferase</keyword>
<gene>
    <name evidence="2" type="ORF">ENP47_10265</name>
</gene>
<dbReference type="PANTHER" id="PTHR43591:SF24">
    <property type="entry name" value="2-METHOXY-6-POLYPRENYL-1,4-BENZOQUINOL METHYLASE, MITOCHONDRIAL"/>
    <property type="match status" value="1"/>
</dbReference>
<dbReference type="SUPFAM" id="SSF53335">
    <property type="entry name" value="S-adenosyl-L-methionine-dependent methyltransferases"/>
    <property type="match status" value="1"/>
</dbReference>